<feature type="signal peptide" evidence="3">
    <location>
        <begin position="1"/>
        <end position="21"/>
    </location>
</feature>
<dbReference type="EMBL" id="QXGB01004707">
    <property type="protein sequence ID" value="KAE9165257.1"/>
    <property type="molecule type" value="Genomic_DNA"/>
</dbReference>
<keyword evidence="2" id="KW-0479">Metal-binding</keyword>
<dbReference type="OrthoDB" id="122562at2759"/>
<dbReference type="Proteomes" id="UP000433483">
    <property type="component" value="Unassembled WGS sequence"/>
</dbReference>
<dbReference type="InterPro" id="IPR027806">
    <property type="entry name" value="HARBI1_dom"/>
</dbReference>
<sequence length="330" mass="36595">MATKEIPTSAALLALPTLGLAIVAMLAEQDGIIRIAQGLRLPECIITDARDRVSCYEALAMLLKRLAFPCRLSSLRKSFGRSEGVCCRVTLCVASLIMDRWNDLLFFSDSTFVRRLEQYKSAVKAASGSIVEGVALFIDGTKHFICRPSPRPNGPRGENLQKAVYSGHKRRHCLSYQGVIAPEGLFISFWGPVEGRRHDTTVLRQSGLQEYIHSHPVLQNLDFIIYGDPAYGVSDIISVPYQGASISPNMRACNALLSSLRVSVELGFNHVKRYFAHLEYAKAHKVRLSPVAVTVKCAVLFANIHTCINNGNQISQMFLLKPPKLEEYLC</sequence>
<dbReference type="GO" id="GO:0046872">
    <property type="term" value="F:metal ion binding"/>
    <property type="evidence" value="ECO:0007669"/>
    <property type="project" value="UniProtKB-KW"/>
</dbReference>
<evidence type="ECO:0000256" key="1">
    <source>
        <dbReference type="ARBA" id="ARBA00001968"/>
    </source>
</evidence>
<feature type="domain" description="DDE Tnp4" evidence="4">
    <location>
        <begin position="138"/>
        <end position="298"/>
    </location>
</feature>
<comment type="cofactor">
    <cofactor evidence="1">
        <name>a divalent metal cation</name>
        <dbReference type="ChEBI" id="CHEBI:60240"/>
    </cofactor>
</comment>
<dbReference type="PANTHER" id="PTHR34615:SF1">
    <property type="entry name" value="PX DOMAIN-CONTAINING PROTEIN"/>
    <property type="match status" value="1"/>
</dbReference>
<feature type="chain" id="PRO_5025509364" description="DDE Tnp4 domain-containing protein" evidence="3">
    <location>
        <begin position="22"/>
        <end position="330"/>
    </location>
</feature>
<evidence type="ECO:0000313" key="5">
    <source>
        <dbReference type="EMBL" id="KAE9165257.1"/>
    </source>
</evidence>
<comment type="caution">
    <text evidence="5">The sequence shown here is derived from an EMBL/GenBank/DDBJ whole genome shotgun (WGS) entry which is preliminary data.</text>
</comment>
<evidence type="ECO:0000256" key="2">
    <source>
        <dbReference type="ARBA" id="ARBA00022723"/>
    </source>
</evidence>
<evidence type="ECO:0000313" key="6">
    <source>
        <dbReference type="Proteomes" id="UP000433483"/>
    </source>
</evidence>
<dbReference type="AlphaFoldDB" id="A0A6A3VCY9"/>
<gene>
    <name evidence="5" type="ORF">PF005_g29684</name>
</gene>
<keyword evidence="3" id="KW-0732">Signal</keyword>
<dbReference type="Pfam" id="PF13359">
    <property type="entry name" value="DDE_Tnp_4"/>
    <property type="match status" value="1"/>
</dbReference>
<organism evidence="5 6">
    <name type="scientific">Phytophthora fragariae</name>
    <dbReference type="NCBI Taxonomy" id="53985"/>
    <lineage>
        <taxon>Eukaryota</taxon>
        <taxon>Sar</taxon>
        <taxon>Stramenopiles</taxon>
        <taxon>Oomycota</taxon>
        <taxon>Peronosporomycetes</taxon>
        <taxon>Peronosporales</taxon>
        <taxon>Peronosporaceae</taxon>
        <taxon>Phytophthora</taxon>
    </lineage>
</organism>
<evidence type="ECO:0000259" key="4">
    <source>
        <dbReference type="Pfam" id="PF13359"/>
    </source>
</evidence>
<keyword evidence="6" id="KW-1185">Reference proteome</keyword>
<name>A0A6A3VCY9_9STRA</name>
<reference evidence="5 6" key="1">
    <citation type="submission" date="2018-08" db="EMBL/GenBank/DDBJ databases">
        <title>Genomic investigation of the strawberry pathogen Phytophthora fragariae indicates pathogenicity is determined by transcriptional variation in three key races.</title>
        <authorList>
            <person name="Adams T.M."/>
            <person name="Armitage A.D."/>
            <person name="Sobczyk M.K."/>
            <person name="Bates H.J."/>
            <person name="Dunwell J.M."/>
            <person name="Nellist C.F."/>
            <person name="Harrison R.J."/>
        </authorList>
    </citation>
    <scope>NUCLEOTIDE SEQUENCE [LARGE SCALE GENOMIC DNA]</scope>
    <source>
        <strain evidence="5 6">NOV-27</strain>
    </source>
</reference>
<proteinExistence type="predicted"/>
<dbReference type="PANTHER" id="PTHR34615">
    <property type="entry name" value="PX DOMAIN-CONTAINING PROTEIN"/>
    <property type="match status" value="1"/>
</dbReference>
<protein>
    <recommendedName>
        <fullName evidence="4">DDE Tnp4 domain-containing protein</fullName>
    </recommendedName>
</protein>
<evidence type="ECO:0000256" key="3">
    <source>
        <dbReference type="SAM" id="SignalP"/>
    </source>
</evidence>
<accession>A0A6A3VCY9</accession>